<dbReference type="NCBIfam" id="NF003246">
    <property type="entry name" value="PRK04204.1-2"/>
    <property type="match status" value="1"/>
</dbReference>
<dbReference type="InterPro" id="IPR000228">
    <property type="entry name" value="RNA3'_term_phos_cyc"/>
</dbReference>
<evidence type="ECO:0000256" key="1">
    <source>
        <dbReference type="ARBA" id="ARBA00009206"/>
    </source>
</evidence>
<reference evidence="10 12" key="2">
    <citation type="submission" date="2019-03" db="EMBL/GenBank/DDBJ databases">
        <title>Genomic Encyclopedia of Type Strains, Phase IV (KMG-IV): sequencing the most valuable type-strain genomes for metagenomic binning, comparative biology and taxonomic classification.</title>
        <authorList>
            <person name="Goeker M."/>
        </authorList>
    </citation>
    <scope>NUCLEOTIDE SEQUENCE [LARGE SCALE GENOMIC DNA]</scope>
    <source>
        <strain evidence="10 12">DSM 3764</strain>
    </source>
</reference>
<dbReference type="GO" id="GO:0005524">
    <property type="term" value="F:ATP binding"/>
    <property type="evidence" value="ECO:0007669"/>
    <property type="project" value="UniProtKB-KW"/>
</dbReference>
<dbReference type="PANTHER" id="PTHR11096:SF0">
    <property type="entry name" value="RNA 3'-TERMINAL PHOSPHATE CYCLASE"/>
    <property type="match status" value="1"/>
</dbReference>
<dbReference type="GO" id="GO:0005737">
    <property type="term" value="C:cytoplasm"/>
    <property type="evidence" value="ECO:0007669"/>
    <property type="project" value="UniProtKB-SubCell"/>
</dbReference>
<dbReference type="RefSeq" id="WP_115225785.1">
    <property type="nucleotide sequence ID" value="NZ_CAWOLO010000001.1"/>
</dbReference>
<reference evidence="9 11" key="1">
    <citation type="submission" date="2018-06" db="EMBL/GenBank/DDBJ databases">
        <authorList>
            <consortium name="Pathogen Informatics"/>
            <person name="Doyle S."/>
        </authorList>
    </citation>
    <scope>NUCLEOTIDE SEQUENCE [LARGE SCALE GENOMIC DNA]</scope>
    <source>
        <strain evidence="9 11">NCTC11159</strain>
    </source>
</reference>
<dbReference type="NCBIfam" id="TIGR03399">
    <property type="entry name" value="RNA_3prim_cycl"/>
    <property type="match status" value="1"/>
</dbReference>
<dbReference type="InterPro" id="IPR017770">
    <property type="entry name" value="RNA3'_term_phos_cyc_type_1"/>
</dbReference>
<keyword evidence="12" id="KW-1185">Reference proteome</keyword>
<evidence type="ECO:0000256" key="2">
    <source>
        <dbReference type="ARBA" id="ARBA00022598"/>
    </source>
</evidence>
<dbReference type="Proteomes" id="UP000295794">
    <property type="component" value="Unassembled WGS sequence"/>
</dbReference>
<dbReference type="InterPro" id="IPR036553">
    <property type="entry name" value="RPTC_insert"/>
</dbReference>
<evidence type="ECO:0000256" key="4">
    <source>
        <dbReference type="ARBA" id="ARBA00024481"/>
    </source>
</evidence>
<proteinExistence type="inferred from homology"/>
<evidence type="ECO:0000256" key="3">
    <source>
        <dbReference type="ARBA" id="ARBA00022741"/>
    </source>
</evidence>
<dbReference type="Gene3D" id="3.30.360.20">
    <property type="entry name" value="RNA 3'-terminal phosphate cyclase, insert domain"/>
    <property type="match status" value="1"/>
</dbReference>
<feature type="active site" description="Tele-AMP-histidine intermediate" evidence="5">
    <location>
        <position position="305"/>
    </location>
</feature>
<gene>
    <name evidence="5 9" type="primary">rtcA</name>
    <name evidence="10" type="ORF">EV682_101326</name>
    <name evidence="9" type="ORF">NCTC11159_00344</name>
</gene>
<comment type="subcellular location">
    <subcellularLocation>
        <location evidence="5">Cytoplasm</location>
    </subcellularLocation>
</comment>
<dbReference type="OrthoDB" id="9789235at2"/>
<dbReference type="EMBL" id="SMBT01000001">
    <property type="protein sequence ID" value="TCU90301.1"/>
    <property type="molecule type" value="Genomic_DNA"/>
</dbReference>
<protein>
    <recommendedName>
        <fullName evidence="5 6">RNA 3'-terminal phosphate cyclase</fullName>
        <shortName evidence="5">RNA cyclase</shortName>
        <shortName evidence="5">RNA-3'-phosphate cyclase</shortName>
        <ecNumber evidence="5 6">6.5.1.4</ecNumber>
    </recommendedName>
</protein>
<feature type="domain" description="RNA 3'-terminal phosphate cyclase insert" evidence="8">
    <location>
        <begin position="181"/>
        <end position="266"/>
    </location>
</feature>
<feature type="domain" description="RNA 3'-terminal phosphate cyclase" evidence="7">
    <location>
        <begin position="9"/>
        <end position="321"/>
    </location>
</feature>
<evidence type="ECO:0000313" key="12">
    <source>
        <dbReference type="Proteomes" id="UP000295794"/>
    </source>
</evidence>
<evidence type="ECO:0000313" key="9">
    <source>
        <dbReference type="EMBL" id="STQ89328.1"/>
    </source>
</evidence>
<feature type="binding site" evidence="5">
    <location>
        <position position="100"/>
    </location>
    <ligand>
        <name>ATP</name>
        <dbReference type="ChEBI" id="CHEBI:30616"/>
    </ligand>
</feature>
<dbReference type="SUPFAM" id="SSF52913">
    <property type="entry name" value="RNA 3'-terminal phosphate cyclase, RPTC, insert domain"/>
    <property type="match status" value="1"/>
</dbReference>
<evidence type="ECO:0000259" key="7">
    <source>
        <dbReference type="Pfam" id="PF01137"/>
    </source>
</evidence>
<dbReference type="AlphaFoldDB" id="A0A377Q3K2"/>
<dbReference type="GO" id="GO:0006396">
    <property type="term" value="P:RNA processing"/>
    <property type="evidence" value="ECO:0007669"/>
    <property type="project" value="UniProtKB-UniRule"/>
</dbReference>
<dbReference type="SUPFAM" id="SSF55205">
    <property type="entry name" value="EPT/RTPC-like"/>
    <property type="match status" value="2"/>
</dbReference>
<keyword evidence="2 5" id="KW-0436">Ligase</keyword>
<dbReference type="EC" id="6.5.1.4" evidence="5 6"/>
<dbReference type="PANTHER" id="PTHR11096">
    <property type="entry name" value="RNA 3' TERMINAL PHOSPHATE CYCLASE"/>
    <property type="match status" value="1"/>
</dbReference>
<dbReference type="NCBIfam" id="NF003247">
    <property type="entry name" value="PRK04204.1-3"/>
    <property type="match status" value="1"/>
</dbReference>
<dbReference type="PIRSF" id="PIRSF005378">
    <property type="entry name" value="RNA3'_term_phos_cycl_euk"/>
    <property type="match status" value="1"/>
</dbReference>
<feature type="binding site" evidence="5">
    <location>
        <begin position="280"/>
        <end position="284"/>
    </location>
    <ligand>
        <name>ATP</name>
        <dbReference type="ChEBI" id="CHEBI:30616"/>
    </ligand>
</feature>
<accession>A0A377Q3K2</accession>
<sequence>MIELDGAVGEGGGQVLRSALTLSMITGQSFKIKNIRAKRQKPGLLRQHLTAVEAAVAICGASVEGAAVGSQSLRFIPGPVQGGDYRFAIGTAGSCTLVLQTILPALWFAKQASTVSVSGGTHNKAAPPADFLIRVWQPLLAKMGVQQDIVLKRYGFYPAGGGEITASVKPVSALTALHLSNRGDLQQIKAEALVAGVPSKVAQRELDQISLRIEGVTGEIHVLSNDQGPGNAVLIEVVHEHLSEIFTGFGEKGTSAEAVGNQAASLAKIYLESQGAVGEHLGDQLLLSMALAGEGSFTCTKASSHLLTNIGVIERFLAVKMTQTPLEESIEIRVNTSI</sequence>
<dbReference type="EMBL" id="UGHR01000001">
    <property type="protein sequence ID" value="STQ89328.1"/>
    <property type="molecule type" value="Genomic_DNA"/>
</dbReference>
<dbReference type="CDD" id="cd00874">
    <property type="entry name" value="RNA_Cyclase_Class_II"/>
    <property type="match status" value="1"/>
</dbReference>
<comment type="catalytic activity">
    <reaction evidence="4 5">
        <text>a 3'-end 3'-phospho-ribonucleotide-RNA + ATP = a 3'-end 2',3'-cyclophospho-ribonucleotide-RNA + AMP + diphosphate</text>
        <dbReference type="Rhea" id="RHEA:23976"/>
        <dbReference type="Rhea" id="RHEA-COMP:10463"/>
        <dbReference type="Rhea" id="RHEA-COMP:10464"/>
        <dbReference type="ChEBI" id="CHEBI:30616"/>
        <dbReference type="ChEBI" id="CHEBI:33019"/>
        <dbReference type="ChEBI" id="CHEBI:83062"/>
        <dbReference type="ChEBI" id="CHEBI:83064"/>
        <dbReference type="ChEBI" id="CHEBI:456215"/>
        <dbReference type="EC" id="6.5.1.4"/>
    </reaction>
</comment>
<comment type="similarity">
    <text evidence="1 5">Belongs to the RNA 3'-terminal cyclase family. Type 1 subfamily.</text>
</comment>
<evidence type="ECO:0000256" key="6">
    <source>
        <dbReference type="NCBIfam" id="TIGR03399"/>
    </source>
</evidence>
<dbReference type="Pfam" id="PF01137">
    <property type="entry name" value="RTC"/>
    <property type="match status" value="1"/>
</dbReference>
<dbReference type="InterPro" id="IPR037136">
    <property type="entry name" value="RNA3'_phos_cyclase_dom_sf"/>
</dbReference>
<dbReference type="GO" id="GO:0003963">
    <property type="term" value="F:RNA-3'-phosphate cyclase activity"/>
    <property type="evidence" value="ECO:0007669"/>
    <property type="project" value="UniProtKB-UniRule"/>
</dbReference>
<dbReference type="InterPro" id="IPR023797">
    <property type="entry name" value="RNA3'_phos_cyclase_dom"/>
</dbReference>
<dbReference type="Pfam" id="PF05189">
    <property type="entry name" value="RTC_insert"/>
    <property type="match status" value="1"/>
</dbReference>
<dbReference type="InterPro" id="IPR013791">
    <property type="entry name" value="RNA3'-term_phos_cycl_insert"/>
</dbReference>
<keyword evidence="3 5" id="KW-0547">Nucleotide-binding</keyword>
<evidence type="ECO:0000313" key="11">
    <source>
        <dbReference type="Proteomes" id="UP000255108"/>
    </source>
</evidence>
<evidence type="ECO:0000256" key="5">
    <source>
        <dbReference type="HAMAP-Rule" id="MF_00200"/>
    </source>
</evidence>
<name>A0A377Q3K2_9NEIS</name>
<evidence type="ECO:0000259" key="8">
    <source>
        <dbReference type="Pfam" id="PF05189"/>
    </source>
</evidence>
<organism evidence="9 11">
    <name type="scientific">Iodobacter fluviatilis</name>
    <dbReference type="NCBI Taxonomy" id="537"/>
    <lineage>
        <taxon>Bacteria</taxon>
        <taxon>Pseudomonadati</taxon>
        <taxon>Pseudomonadota</taxon>
        <taxon>Betaproteobacteria</taxon>
        <taxon>Neisseriales</taxon>
        <taxon>Chitinibacteraceae</taxon>
        <taxon>Iodobacter</taxon>
    </lineage>
</organism>
<dbReference type="InterPro" id="IPR013792">
    <property type="entry name" value="RNA3'P_cycl/enolpyr_Trfase_a/b"/>
</dbReference>
<keyword evidence="5" id="KW-0963">Cytoplasm</keyword>
<dbReference type="Proteomes" id="UP000255108">
    <property type="component" value="Unassembled WGS sequence"/>
</dbReference>
<keyword evidence="5" id="KW-0067">ATP-binding</keyword>
<evidence type="ECO:0000313" key="10">
    <source>
        <dbReference type="EMBL" id="TCU90301.1"/>
    </source>
</evidence>
<comment type="function">
    <text evidence="5">Catalyzes the conversion of 3'-phosphate to a 2',3'-cyclic phosphodiester at the end of RNA. The mechanism of action of the enzyme occurs in 3 steps: (A) adenylation of the enzyme by ATP; (B) transfer of adenylate to an RNA-N3'P to produce RNA-N3'PP5'A; (C) and attack of the adjacent 2'-hydroxyl on the 3'-phosphorus in the diester linkage to produce the cyclic end product. The biological role of this enzyme is unknown but it is likely to function in some aspects of cellular RNA processing.</text>
</comment>
<dbReference type="Gene3D" id="3.65.10.20">
    <property type="entry name" value="RNA 3'-terminal phosphate cyclase domain"/>
    <property type="match status" value="1"/>
</dbReference>
<dbReference type="HAMAP" id="MF_00200">
    <property type="entry name" value="RTC"/>
    <property type="match status" value="1"/>
</dbReference>